<dbReference type="Proteomes" id="UP000289340">
    <property type="component" value="Chromosome 8"/>
</dbReference>
<name>A0A445JKG1_GLYSO</name>
<gene>
    <name evidence="1" type="ORF">D0Y65_021713</name>
</gene>
<evidence type="ECO:0000313" key="1">
    <source>
        <dbReference type="EMBL" id="RZB98950.1"/>
    </source>
</evidence>
<evidence type="ECO:0000313" key="2">
    <source>
        <dbReference type="Proteomes" id="UP000289340"/>
    </source>
</evidence>
<keyword evidence="2" id="KW-1185">Reference proteome</keyword>
<accession>A0A445JKG1</accession>
<organism evidence="1 2">
    <name type="scientific">Glycine soja</name>
    <name type="common">Wild soybean</name>
    <dbReference type="NCBI Taxonomy" id="3848"/>
    <lineage>
        <taxon>Eukaryota</taxon>
        <taxon>Viridiplantae</taxon>
        <taxon>Streptophyta</taxon>
        <taxon>Embryophyta</taxon>
        <taxon>Tracheophyta</taxon>
        <taxon>Spermatophyta</taxon>
        <taxon>Magnoliopsida</taxon>
        <taxon>eudicotyledons</taxon>
        <taxon>Gunneridae</taxon>
        <taxon>Pentapetalae</taxon>
        <taxon>rosids</taxon>
        <taxon>fabids</taxon>
        <taxon>Fabales</taxon>
        <taxon>Fabaceae</taxon>
        <taxon>Papilionoideae</taxon>
        <taxon>50 kb inversion clade</taxon>
        <taxon>NPAAA clade</taxon>
        <taxon>indigoferoid/millettioid clade</taxon>
        <taxon>Phaseoleae</taxon>
        <taxon>Glycine</taxon>
        <taxon>Glycine subgen. Soja</taxon>
    </lineage>
</organism>
<comment type="caution">
    <text evidence="1">The sequence shown here is derived from an EMBL/GenBank/DDBJ whole genome shotgun (WGS) entry which is preliminary data.</text>
</comment>
<protein>
    <submittedName>
        <fullName evidence="1">Uncharacterized protein</fullName>
    </submittedName>
</protein>
<dbReference type="EMBL" id="QZWG01000008">
    <property type="protein sequence ID" value="RZB98950.1"/>
    <property type="molecule type" value="Genomic_DNA"/>
</dbReference>
<reference evidence="1 2" key="1">
    <citation type="submission" date="2018-09" db="EMBL/GenBank/DDBJ databases">
        <title>A high-quality reference genome of wild soybean provides a powerful tool to mine soybean genomes.</title>
        <authorList>
            <person name="Xie M."/>
            <person name="Chung C.Y.L."/>
            <person name="Li M.-W."/>
            <person name="Wong F.-L."/>
            <person name="Chan T.-F."/>
            <person name="Lam H.-M."/>
        </authorList>
    </citation>
    <scope>NUCLEOTIDE SEQUENCE [LARGE SCALE GENOMIC DNA]</scope>
    <source>
        <strain evidence="2">cv. W05</strain>
        <tissue evidence="1">Hypocotyl of etiolated seedlings</tissue>
    </source>
</reference>
<proteinExistence type="predicted"/>
<dbReference type="AlphaFoldDB" id="A0A445JKG1"/>
<sequence length="209" mass="23829">MEEGIITSGEALSSEEHKKKLAEDARFATLARRRKVVEDATMMDIDGEFVPEEVVLESVIATLRQSTMKVCNSRGLKRRQEAYCGIVIVHLMKAIIMERGLMSSFASTYENSKLYKQKVKIYHDKKLPKRNFQPGQQALLFNSRLRLFLGKLKSKWSGPFIIQEAMPHGAVILEDPTTKRTWTVNGSRIKHYLGGDFKMIIIVVQLQEA</sequence>